<dbReference type="PANTHER" id="PTHR45947:SF3">
    <property type="entry name" value="SULFOQUINOVOSYL TRANSFERASE SQD2"/>
    <property type="match status" value="1"/>
</dbReference>
<protein>
    <recommendedName>
        <fullName evidence="5">Glycosyltransferase family 1 protein</fullName>
    </recommendedName>
</protein>
<dbReference type="Proteomes" id="UP000625976">
    <property type="component" value="Unassembled WGS sequence"/>
</dbReference>
<evidence type="ECO:0000259" key="1">
    <source>
        <dbReference type="Pfam" id="PF00534"/>
    </source>
</evidence>
<sequence length="383" mass="43222">MLNIGFITNNHYPQMGGLEYCTHHLAEYLNHLEGVNVAVACSTLTDIPSDFKYSYPCYRAKSFSILTPWLFQRNREHMVKRESINLLHGQMLHGGGFDAMDLSKKFQVPFIAQSHGADVQVVPEINYGALNNIEQKEQIKQVLKRADKLIAVSSINKQNMIDLGAKPENVEVVHNGVDIEKINAIPFYDLRPQFNLKPDDFVIITVGRNKPVKRMELLFEALQKLKDYKSIKCLCVGPKQNLEKLAKKYDVLDQVVLSGSIPENMNFNIQPPYPDLINAYRASNVFVSCSYVEAFSGASTDALACGIPIVIGQKHGVKDVIERGKTGWVMESETPNGLADLILSLYEDREMLKLNNKVIKTSINQLSWDRISKQMVEVYKSVV</sequence>
<reference evidence="3" key="1">
    <citation type="journal article" date="2014" name="Int. J. Syst. Evol. Microbiol.">
        <title>Complete genome sequence of Corynebacterium casei LMG S-19264T (=DSM 44701T), isolated from a smear-ripened cheese.</title>
        <authorList>
            <consortium name="US DOE Joint Genome Institute (JGI-PGF)"/>
            <person name="Walter F."/>
            <person name="Albersmeier A."/>
            <person name="Kalinowski J."/>
            <person name="Ruckert C."/>
        </authorList>
    </citation>
    <scope>NUCLEOTIDE SEQUENCE</scope>
    <source>
        <strain evidence="3">CGMCC 1.12751</strain>
    </source>
</reference>
<dbReference type="GO" id="GO:0016757">
    <property type="term" value="F:glycosyltransferase activity"/>
    <property type="evidence" value="ECO:0007669"/>
    <property type="project" value="InterPro"/>
</dbReference>
<dbReference type="Pfam" id="PF13439">
    <property type="entry name" value="Glyco_transf_4"/>
    <property type="match status" value="1"/>
</dbReference>
<evidence type="ECO:0000313" key="4">
    <source>
        <dbReference type="Proteomes" id="UP000625976"/>
    </source>
</evidence>
<evidence type="ECO:0008006" key="5">
    <source>
        <dbReference type="Google" id="ProtNLM"/>
    </source>
</evidence>
<comment type="caution">
    <text evidence="3">The sequence shown here is derived from an EMBL/GenBank/DDBJ whole genome shotgun (WGS) entry which is preliminary data.</text>
</comment>
<name>A0A917GXP4_9FLAO</name>
<feature type="domain" description="Glycosyltransferase subfamily 4-like N-terminal" evidence="2">
    <location>
        <begin position="15"/>
        <end position="180"/>
    </location>
</feature>
<reference evidence="3" key="2">
    <citation type="submission" date="2020-09" db="EMBL/GenBank/DDBJ databases">
        <authorList>
            <person name="Sun Q."/>
            <person name="Zhou Y."/>
        </authorList>
    </citation>
    <scope>NUCLEOTIDE SEQUENCE</scope>
    <source>
        <strain evidence="3">CGMCC 1.12751</strain>
    </source>
</reference>
<dbReference type="InterPro" id="IPR050194">
    <property type="entry name" value="Glycosyltransferase_grp1"/>
</dbReference>
<dbReference type="InterPro" id="IPR028098">
    <property type="entry name" value="Glyco_trans_4-like_N"/>
</dbReference>
<keyword evidence="4" id="KW-1185">Reference proteome</keyword>
<dbReference type="InterPro" id="IPR001296">
    <property type="entry name" value="Glyco_trans_1"/>
</dbReference>
<dbReference type="PANTHER" id="PTHR45947">
    <property type="entry name" value="SULFOQUINOVOSYL TRANSFERASE SQD2"/>
    <property type="match status" value="1"/>
</dbReference>
<accession>A0A917GXP4</accession>
<dbReference type="EMBL" id="BMFQ01000004">
    <property type="protein sequence ID" value="GGG60109.1"/>
    <property type="molecule type" value="Genomic_DNA"/>
</dbReference>
<dbReference type="Gene3D" id="3.40.50.2000">
    <property type="entry name" value="Glycogen Phosphorylase B"/>
    <property type="match status" value="2"/>
</dbReference>
<evidence type="ECO:0000259" key="2">
    <source>
        <dbReference type="Pfam" id="PF13439"/>
    </source>
</evidence>
<proteinExistence type="predicted"/>
<evidence type="ECO:0000313" key="3">
    <source>
        <dbReference type="EMBL" id="GGG60109.1"/>
    </source>
</evidence>
<dbReference type="SUPFAM" id="SSF53756">
    <property type="entry name" value="UDP-Glycosyltransferase/glycogen phosphorylase"/>
    <property type="match status" value="1"/>
</dbReference>
<dbReference type="AlphaFoldDB" id="A0A917GXP4"/>
<dbReference type="Pfam" id="PF00534">
    <property type="entry name" value="Glycos_transf_1"/>
    <property type="match status" value="1"/>
</dbReference>
<dbReference type="CDD" id="cd03801">
    <property type="entry name" value="GT4_PimA-like"/>
    <property type="match status" value="1"/>
</dbReference>
<dbReference type="RefSeq" id="WP_188466985.1">
    <property type="nucleotide sequence ID" value="NZ_BMFQ01000004.1"/>
</dbReference>
<organism evidence="3 4">
    <name type="scientific">Bizionia arctica</name>
    <dbReference type="NCBI Taxonomy" id="1495645"/>
    <lineage>
        <taxon>Bacteria</taxon>
        <taxon>Pseudomonadati</taxon>
        <taxon>Bacteroidota</taxon>
        <taxon>Flavobacteriia</taxon>
        <taxon>Flavobacteriales</taxon>
        <taxon>Flavobacteriaceae</taxon>
        <taxon>Bizionia</taxon>
    </lineage>
</organism>
<gene>
    <name evidence="3" type="ORF">GCM10010976_33580</name>
</gene>
<feature type="domain" description="Glycosyl transferase family 1" evidence="1">
    <location>
        <begin position="190"/>
        <end position="360"/>
    </location>
</feature>